<dbReference type="SMART" id="SM00249">
    <property type="entry name" value="PHD"/>
    <property type="match status" value="1"/>
</dbReference>
<proteinExistence type="predicted"/>
<keyword evidence="2" id="KW-0479">Metal-binding</keyword>
<evidence type="ECO:0000256" key="7">
    <source>
        <dbReference type="SAM" id="Coils"/>
    </source>
</evidence>
<evidence type="ECO:0000256" key="6">
    <source>
        <dbReference type="PROSITE-ProRule" id="PRU00146"/>
    </source>
</evidence>
<evidence type="ECO:0000259" key="9">
    <source>
        <dbReference type="PROSITE" id="PS50016"/>
    </source>
</evidence>
<dbReference type="PANTHER" id="PTHR46174:SF1">
    <property type="entry name" value="CXXC-TYPE ZINC FINGER PROTEIN 1"/>
    <property type="match status" value="1"/>
</dbReference>
<feature type="compositionally biased region" description="Low complexity" evidence="8">
    <location>
        <begin position="145"/>
        <end position="159"/>
    </location>
</feature>
<dbReference type="GO" id="GO:0008270">
    <property type="term" value="F:zinc ion binding"/>
    <property type="evidence" value="ECO:0007669"/>
    <property type="project" value="UniProtKB-KW"/>
</dbReference>
<evidence type="ECO:0000256" key="1">
    <source>
        <dbReference type="ARBA" id="ARBA00004123"/>
    </source>
</evidence>
<protein>
    <recommendedName>
        <fullName evidence="9">PHD-type domain-containing protein</fullName>
    </recommendedName>
</protein>
<keyword evidence="5" id="KW-0539">Nucleus</keyword>
<name>A0A077WJE6_9FUNG</name>
<evidence type="ECO:0000256" key="8">
    <source>
        <dbReference type="SAM" id="MobiDB-lite"/>
    </source>
</evidence>
<feature type="region of interest" description="Disordered" evidence="8">
    <location>
        <begin position="130"/>
        <end position="159"/>
    </location>
</feature>
<dbReference type="InterPro" id="IPR019786">
    <property type="entry name" value="Zinc_finger_PHD-type_CS"/>
</dbReference>
<feature type="compositionally biased region" description="Low complexity" evidence="8">
    <location>
        <begin position="291"/>
        <end position="302"/>
    </location>
</feature>
<dbReference type="GO" id="GO:0048188">
    <property type="term" value="C:Set1C/COMPASS complex"/>
    <property type="evidence" value="ECO:0007669"/>
    <property type="project" value="InterPro"/>
</dbReference>
<comment type="subcellular location">
    <subcellularLocation>
        <location evidence="1">Nucleus</location>
    </subcellularLocation>
</comment>
<feature type="region of interest" description="Disordered" evidence="8">
    <location>
        <begin position="280"/>
        <end position="336"/>
    </location>
</feature>
<evidence type="ECO:0000256" key="2">
    <source>
        <dbReference type="ARBA" id="ARBA00022723"/>
    </source>
</evidence>
<organism evidence="10">
    <name type="scientific">Lichtheimia ramosa</name>
    <dbReference type="NCBI Taxonomy" id="688394"/>
    <lineage>
        <taxon>Eukaryota</taxon>
        <taxon>Fungi</taxon>
        <taxon>Fungi incertae sedis</taxon>
        <taxon>Mucoromycota</taxon>
        <taxon>Mucoromycotina</taxon>
        <taxon>Mucoromycetes</taxon>
        <taxon>Mucorales</taxon>
        <taxon>Lichtheimiaceae</taxon>
        <taxon>Lichtheimia</taxon>
    </lineage>
</organism>
<dbReference type="PANTHER" id="PTHR46174">
    <property type="entry name" value="CXXC-TYPE ZINC FINGER PROTEIN 1"/>
    <property type="match status" value="1"/>
</dbReference>
<keyword evidence="7" id="KW-0175">Coiled coil</keyword>
<dbReference type="Gene3D" id="3.30.40.10">
    <property type="entry name" value="Zinc/RING finger domain, C3HC4 (zinc finger)"/>
    <property type="match status" value="1"/>
</dbReference>
<feature type="compositionally biased region" description="Polar residues" evidence="8">
    <location>
        <begin position="280"/>
        <end position="290"/>
    </location>
</feature>
<dbReference type="Pfam" id="PF00628">
    <property type="entry name" value="PHD"/>
    <property type="match status" value="1"/>
</dbReference>
<gene>
    <name evidence="10" type="ORF">LRAMOSA01850</name>
</gene>
<keyword evidence="3 6" id="KW-0863">Zinc-finger</keyword>
<dbReference type="InterPro" id="IPR011011">
    <property type="entry name" value="Znf_FYVE_PHD"/>
</dbReference>
<dbReference type="EMBL" id="LK023324">
    <property type="protein sequence ID" value="CDS07901.1"/>
    <property type="molecule type" value="Genomic_DNA"/>
</dbReference>
<feature type="compositionally biased region" description="Low complexity" evidence="8">
    <location>
        <begin position="47"/>
        <end position="57"/>
    </location>
</feature>
<evidence type="ECO:0000256" key="5">
    <source>
        <dbReference type="ARBA" id="ARBA00023242"/>
    </source>
</evidence>
<feature type="region of interest" description="Disordered" evidence="8">
    <location>
        <begin position="1"/>
        <end position="29"/>
    </location>
</feature>
<feature type="compositionally biased region" description="Low complexity" evidence="8">
    <location>
        <begin position="85"/>
        <end position="102"/>
    </location>
</feature>
<dbReference type="PROSITE" id="PS50016">
    <property type="entry name" value="ZF_PHD_2"/>
    <property type="match status" value="1"/>
</dbReference>
<feature type="compositionally biased region" description="Low complexity" evidence="8">
    <location>
        <begin position="326"/>
        <end position="336"/>
    </location>
</feature>
<dbReference type="GO" id="GO:0045893">
    <property type="term" value="P:positive regulation of DNA-templated transcription"/>
    <property type="evidence" value="ECO:0007669"/>
    <property type="project" value="TreeGrafter"/>
</dbReference>
<evidence type="ECO:0000256" key="4">
    <source>
        <dbReference type="ARBA" id="ARBA00022833"/>
    </source>
</evidence>
<dbReference type="InterPro" id="IPR001965">
    <property type="entry name" value="Znf_PHD"/>
</dbReference>
<dbReference type="PROSITE" id="PS01359">
    <property type="entry name" value="ZF_PHD_1"/>
    <property type="match status" value="1"/>
</dbReference>
<dbReference type="InterPro" id="IPR037869">
    <property type="entry name" value="Spp1/CFP1"/>
</dbReference>
<evidence type="ECO:0000256" key="3">
    <source>
        <dbReference type="ARBA" id="ARBA00022771"/>
    </source>
</evidence>
<accession>A0A077WJE6</accession>
<dbReference type="InterPro" id="IPR013083">
    <property type="entry name" value="Znf_RING/FYVE/PHD"/>
</dbReference>
<feature type="region of interest" description="Disordered" evidence="8">
    <location>
        <begin position="82"/>
        <end position="105"/>
    </location>
</feature>
<dbReference type="AlphaFoldDB" id="A0A077WJE6"/>
<feature type="coiled-coil region" evidence="7">
    <location>
        <begin position="476"/>
        <end position="503"/>
    </location>
</feature>
<dbReference type="InterPro" id="IPR019787">
    <property type="entry name" value="Znf_PHD-finger"/>
</dbReference>
<dbReference type="OrthoDB" id="436852at2759"/>
<sequence>MSQNVHSECHPPSATSQSNFRMVPSSPTTACGSSVLNLASILNPMPSFDSESDSSGSIARMEDSSAHRTATQNKAIGLDQFPFYTHSSSSPHKPTTPSTHISNNRPATTLIWQPVETPRDHGGVERTLYQESSSLPPAPYKMQNSSYTNGSSDTSSPSSCSGGGSSGFYYYYHHYPTPESPGFQHNEMERKRSFHEDTTKTTEPAAFKQMCRDDMSHEKRHKNKILASKKGQLSTCQDAGTNSTGIFVLDSPQLYDHSLHHHSSQPLEIQFAINNDSLVAAGSSTPSKQVSTPTHPASSSSAEIKKVPKKRGRPPKPDSEKKKKTTNTTGKSKKAQAATKQQIKHYCTCQTPFQSPLFMLPCDHCNKWFHGYCVNITPQMATYLDLYICDECTKDTGKKTSHRPVCARSSCNNPSNITTKGTQQSKYCSLECGMQMARERLSRSLLKDVGNEDADLASLLEQQRIYVGRELDEDQNQKDMERIQKLRCDNAKLKGEAKAINRKLELFDHVMVAIQEQEKATGVVKCGYDSRLGWQDQVIRLVKGIRRQDNHVILDFDQLEPPEYSICERTGKCPQHDKWKVDKKAELDWERRMYLDKIALYNRTLHHYRQRIKQRLQPTRDWSFLENGTIRHGDQEN</sequence>
<feature type="region of interest" description="Disordered" evidence="8">
    <location>
        <begin position="47"/>
        <end position="69"/>
    </location>
</feature>
<reference evidence="10" key="1">
    <citation type="journal article" date="2014" name="Genome Announc.">
        <title>De novo whole-genome sequence and genome annotation of Lichtheimia ramosa.</title>
        <authorList>
            <person name="Linde J."/>
            <person name="Schwartze V."/>
            <person name="Binder U."/>
            <person name="Lass-Florl C."/>
            <person name="Voigt K."/>
            <person name="Horn F."/>
        </authorList>
    </citation>
    <scope>NUCLEOTIDE SEQUENCE</scope>
    <source>
        <strain evidence="10">JMRC FSU:6197</strain>
    </source>
</reference>
<feature type="domain" description="PHD-type" evidence="9">
    <location>
        <begin position="344"/>
        <end position="395"/>
    </location>
</feature>
<keyword evidence="4" id="KW-0862">Zinc</keyword>
<dbReference type="SUPFAM" id="SSF57903">
    <property type="entry name" value="FYVE/PHD zinc finger"/>
    <property type="match status" value="1"/>
</dbReference>
<evidence type="ECO:0000313" key="10">
    <source>
        <dbReference type="EMBL" id="CDS07901.1"/>
    </source>
</evidence>
<feature type="compositionally biased region" description="Polar residues" evidence="8">
    <location>
        <begin position="13"/>
        <end position="29"/>
    </location>
</feature>